<dbReference type="InterPro" id="IPR014757">
    <property type="entry name" value="Tscrpt_reg_IclR_C"/>
</dbReference>
<dbReference type="Pfam" id="PF09339">
    <property type="entry name" value="HTH_IclR"/>
    <property type="match status" value="1"/>
</dbReference>
<dbReference type="Gene3D" id="3.30.450.40">
    <property type="match status" value="1"/>
</dbReference>
<dbReference type="InterPro" id="IPR029016">
    <property type="entry name" value="GAF-like_dom_sf"/>
</dbReference>
<keyword evidence="2" id="KW-0805">Transcription regulation</keyword>
<evidence type="ECO:0000256" key="5">
    <source>
        <dbReference type="ARBA" id="ARBA00058938"/>
    </source>
</evidence>
<dbReference type="SUPFAM" id="SSF55781">
    <property type="entry name" value="GAF domain-like"/>
    <property type="match status" value="1"/>
</dbReference>
<dbReference type="GO" id="GO:0006071">
    <property type="term" value="P:glycerol metabolic process"/>
    <property type="evidence" value="ECO:0007669"/>
    <property type="project" value="UniProtKB-KW"/>
</dbReference>
<dbReference type="FunFam" id="1.10.10.10:FF:000056">
    <property type="entry name" value="IclR family transcriptional regulator"/>
    <property type="match status" value="1"/>
</dbReference>
<dbReference type="PROSITE" id="PS51078">
    <property type="entry name" value="ICLR_ED"/>
    <property type="match status" value="1"/>
</dbReference>
<evidence type="ECO:0000256" key="2">
    <source>
        <dbReference type="ARBA" id="ARBA00023015"/>
    </source>
</evidence>
<dbReference type="SUPFAM" id="SSF46785">
    <property type="entry name" value="Winged helix' DNA-binding domain"/>
    <property type="match status" value="1"/>
</dbReference>
<organism evidence="9 10">
    <name type="scientific">Georgenia soli</name>
    <dbReference type="NCBI Taxonomy" id="638953"/>
    <lineage>
        <taxon>Bacteria</taxon>
        <taxon>Bacillati</taxon>
        <taxon>Actinomycetota</taxon>
        <taxon>Actinomycetes</taxon>
        <taxon>Micrococcales</taxon>
        <taxon>Bogoriellaceae</taxon>
        <taxon>Georgenia</taxon>
    </lineage>
</organism>
<proteinExistence type="predicted"/>
<dbReference type="Gene3D" id="1.10.10.10">
    <property type="entry name" value="Winged helix-like DNA-binding domain superfamily/Winged helix DNA-binding domain"/>
    <property type="match status" value="1"/>
</dbReference>
<comment type="function">
    <text evidence="5">May be an activator protein for the gylABX operon.</text>
</comment>
<accession>A0A2A9ENJ1</accession>
<evidence type="ECO:0000256" key="3">
    <source>
        <dbReference type="ARBA" id="ARBA00023125"/>
    </source>
</evidence>
<dbReference type="Pfam" id="PF01614">
    <property type="entry name" value="IclR_C"/>
    <property type="match status" value="1"/>
</dbReference>
<keyword evidence="4" id="KW-0804">Transcription</keyword>
<dbReference type="AlphaFoldDB" id="A0A2A9ENJ1"/>
<dbReference type="GO" id="GO:0003700">
    <property type="term" value="F:DNA-binding transcription factor activity"/>
    <property type="evidence" value="ECO:0007669"/>
    <property type="project" value="TreeGrafter"/>
</dbReference>
<dbReference type="InterPro" id="IPR050707">
    <property type="entry name" value="HTH_MetabolicPath_Reg"/>
</dbReference>
<comment type="caution">
    <text evidence="9">The sequence shown here is derived from an EMBL/GenBank/DDBJ whole genome shotgun (WGS) entry which is preliminary data.</text>
</comment>
<feature type="domain" description="IclR-ED" evidence="8">
    <location>
        <begin position="80"/>
        <end position="265"/>
    </location>
</feature>
<dbReference type="EMBL" id="PDJI01000004">
    <property type="protein sequence ID" value="PFG39822.1"/>
    <property type="molecule type" value="Genomic_DNA"/>
</dbReference>
<dbReference type="PROSITE" id="PS51077">
    <property type="entry name" value="HTH_ICLR"/>
    <property type="match status" value="1"/>
</dbReference>
<dbReference type="InterPro" id="IPR036388">
    <property type="entry name" value="WH-like_DNA-bd_sf"/>
</dbReference>
<evidence type="ECO:0000256" key="6">
    <source>
        <dbReference type="ARBA" id="ARBA00070406"/>
    </source>
</evidence>
<dbReference type="OrthoDB" id="7274111at2"/>
<dbReference type="InterPro" id="IPR005471">
    <property type="entry name" value="Tscrpt_reg_IclR_N"/>
</dbReference>
<evidence type="ECO:0000313" key="10">
    <source>
        <dbReference type="Proteomes" id="UP000222106"/>
    </source>
</evidence>
<reference evidence="9 10" key="1">
    <citation type="submission" date="2017-10" db="EMBL/GenBank/DDBJ databases">
        <title>Sequencing the genomes of 1000 actinobacteria strains.</title>
        <authorList>
            <person name="Klenk H.-P."/>
        </authorList>
    </citation>
    <scope>NUCLEOTIDE SEQUENCE [LARGE SCALE GENOMIC DNA]</scope>
    <source>
        <strain evidence="9 10">DSM 21838</strain>
    </source>
</reference>
<dbReference type="RefSeq" id="WP_098483856.1">
    <property type="nucleotide sequence ID" value="NZ_PDJI01000004.1"/>
</dbReference>
<dbReference type="Proteomes" id="UP000222106">
    <property type="component" value="Unassembled WGS sequence"/>
</dbReference>
<keyword evidence="1" id="KW-0319">Glycerol metabolism</keyword>
<protein>
    <recommendedName>
        <fullName evidence="6">Glycerol operon regulatory protein</fullName>
    </recommendedName>
</protein>
<keyword evidence="10" id="KW-1185">Reference proteome</keyword>
<dbReference type="PANTHER" id="PTHR30136">
    <property type="entry name" value="HELIX-TURN-HELIX TRANSCRIPTIONAL REGULATOR, ICLR FAMILY"/>
    <property type="match status" value="1"/>
</dbReference>
<evidence type="ECO:0000313" key="9">
    <source>
        <dbReference type="EMBL" id="PFG39822.1"/>
    </source>
</evidence>
<gene>
    <name evidence="9" type="ORF">ATJ97_2340</name>
</gene>
<dbReference type="InterPro" id="IPR011991">
    <property type="entry name" value="ArsR-like_HTH"/>
</dbReference>
<sequence length="285" mass="30697">MPETLGGQEQPADHYMTGAPVLVKAVAILEAFTQGPSALGGREIARRAGLPSSTTHRMLSQLVETGFLERQGTKYRVGLKLFEVGNYAAFCEPGGMRDTALPFLSSMYVRGGDCVVTLAVRSDNRILCVEKIRGHSSPRTETRVGWPIPATQTSLGKVILAFSPAGVVKSIVGQGLMRSTPFSVHHPAQLLEQLDDIRSSGVSFDNQEAVLGLSGVAAPVFIDDEIVASIALTQPTSTFKSEYAKQLVVSTAQQLSKALQRGAERRKYMPLEQIGPIQLTQGFVK</sequence>
<dbReference type="InterPro" id="IPR036390">
    <property type="entry name" value="WH_DNA-bd_sf"/>
</dbReference>
<evidence type="ECO:0000256" key="1">
    <source>
        <dbReference type="ARBA" id="ARBA00022798"/>
    </source>
</evidence>
<dbReference type="GO" id="GO:0045892">
    <property type="term" value="P:negative regulation of DNA-templated transcription"/>
    <property type="evidence" value="ECO:0007669"/>
    <property type="project" value="TreeGrafter"/>
</dbReference>
<evidence type="ECO:0000259" key="8">
    <source>
        <dbReference type="PROSITE" id="PS51078"/>
    </source>
</evidence>
<dbReference type="GO" id="GO:0003677">
    <property type="term" value="F:DNA binding"/>
    <property type="evidence" value="ECO:0007669"/>
    <property type="project" value="UniProtKB-KW"/>
</dbReference>
<dbReference type="CDD" id="cd00090">
    <property type="entry name" value="HTH_ARSR"/>
    <property type="match status" value="1"/>
</dbReference>
<evidence type="ECO:0000259" key="7">
    <source>
        <dbReference type="PROSITE" id="PS51077"/>
    </source>
</evidence>
<name>A0A2A9ENJ1_9MICO</name>
<keyword evidence="3" id="KW-0238">DNA-binding</keyword>
<dbReference type="PANTHER" id="PTHR30136:SF24">
    <property type="entry name" value="HTH-TYPE TRANSCRIPTIONAL REPRESSOR ALLR"/>
    <property type="match status" value="1"/>
</dbReference>
<feature type="domain" description="HTH iclR-type" evidence="7">
    <location>
        <begin position="19"/>
        <end position="79"/>
    </location>
</feature>
<dbReference type="SMART" id="SM00346">
    <property type="entry name" value="HTH_ICLR"/>
    <property type="match status" value="1"/>
</dbReference>
<evidence type="ECO:0000256" key="4">
    <source>
        <dbReference type="ARBA" id="ARBA00023163"/>
    </source>
</evidence>